<evidence type="ECO:0000256" key="7">
    <source>
        <dbReference type="ARBA" id="ARBA00022694"/>
    </source>
</evidence>
<dbReference type="SUPFAM" id="SSF55821">
    <property type="entry name" value="YrdC/RibB"/>
    <property type="match status" value="1"/>
</dbReference>
<evidence type="ECO:0000256" key="15">
    <source>
        <dbReference type="PIRSR" id="PIRSR004930-1"/>
    </source>
</evidence>
<accession>A0A9Q5NB67</accession>
<evidence type="ECO:0000256" key="6">
    <source>
        <dbReference type="ARBA" id="ARBA00022679"/>
    </source>
</evidence>
<keyword evidence="7 14" id="KW-0819">tRNA processing</keyword>
<dbReference type="PANTHER" id="PTHR17490">
    <property type="entry name" value="SUA5"/>
    <property type="match status" value="1"/>
</dbReference>
<keyword evidence="8 14" id="KW-0548">Nucleotidyltransferase</keyword>
<dbReference type="GO" id="GO:0061710">
    <property type="term" value="F:L-threonylcarbamoyladenylate synthase"/>
    <property type="evidence" value="ECO:0007669"/>
    <property type="project" value="UniProtKB-EC"/>
</dbReference>
<proteinExistence type="inferred from homology"/>
<evidence type="ECO:0000313" key="18">
    <source>
        <dbReference type="Proteomes" id="UP000757232"/>
    </source>
</evidence>
<dbReference type="AlphaFoldDB" id="A0A9Q5NB67"/>
<dbReference type="InterPro" id="IPR038385">
    <property type="entry name" value="Sua5/YwlC_C"/>
</dbReference>
<keyword evidence="18" id="KW-1185">Reference proteome</keyword>
<evidence type="ECO:0000256" key="14">
    <source>
        <dbReference type="PIRNR" id="PIRNR004930"/>
    </source>
</evidence>
<dbReference type="InterPro" id="IPR050156">
    <property type="entry name" value="TC-AMP_synthase_SUA5"/>
</dbReference>
<feature type="binding site" evidence="15">
    <location>
        <position position="92"/>
    </location>
    <ligand>
        <name>L-threonine</name>
        <dbReference type="ChEBI" id="CHEBI:57926"/>
    </ligand>
</feature>
<evidence type="ECO:0000313" key="17">
    <source>
        <dbReference type="EMBL" id="OCB91203.1"/>
    </source>
</evidence>
<dbReference type="NCBIfam" id="TIGR00057">
    <property type="entry name" value="L-threonylcarbamoyladenylate synthase"/>
    <property type="match status" value="1"/>
</dbReference>
<organism evidence="17 18">
    <name type="scientific">Sanghuangporus baumii</name>
    <name type="common">Phellinus baumii</name>
    <dbReference type="NCBI Taxonomy" id="108892"/>
    <lineage>
        <taxon>Eukaryota</taxon>
        <taxon>Fungi</taxon>
        <taxon>Dikarya</taxon>
        <taxon>Basidiomycota</taxon>
        <taxon>Agaricomycotina</taxon>
        <taxon>Agaricomycetes</taxon>
        <taxon>Hymenochaetales</taxon>
        <taxon>Hymenochaetaceae</taxon>
        <taxon>Sanghuangporus</taxon>
    </lineage>
</organism>
<dbReference type="InterPro" id="IPR010923">
    <property type="entry name" value="T(6)A37_SUA5"/>
</dbReference>
<evidence type="ECO:0000256" key="11">
    <source>
        <dbReference type="ARBA" id="ARBA00029774"/>
    </source>
</evidence>
<keyword evidence="5 14" id="KW-0963">Cytoplasm</keyword>
<evidence type="ECO:0000256" key="13">
    <source>
        <dbReference type="ARBA" id="ARBA00056339"/>
    </source>
</evidence>
<dbReference type="PROSITE" id="PS51163">
    <property type="entry name" value="YRDC"/>
    <property type="match status" value="1"/>
</dbReference>
<feature type="binding site" evidence="15">
    <location>
        <position position="170"/>
    </location>
    <ligand>
        <name>L-threonine</name>
        <dbReference type="ChEBI" id="CHEBI:57926"/>
    </ligand>
</feature>
<dbReference type="GO" id="GO:0005737">
    <property type="term" value="C:cytoplasm"/>
    <property type="evidence" value="ECO:0007669"/>
    <property type="project" value="UniProtKB-SubCell"/>
</dbReference>
<dbReference type="GO" id="GO:0002949">
    <property type="term" value="P:tRNA threonylcarbamoyladenosine modification"/>
    <property type="evidence" value="ECO:0007669"/>
    <property type="project" value="UniProtKB-ARBA"/>
</dbReference>
<keyword evidence="9 14" id="KW-0547">Nucleotide-binding</keyword>
<dbReference type="FunFam" id="3.90.870.10:FF:000008">
    <property type="entry name" value="Threonylcarbamoyl-AMP synthase"/>
    <property type="match status" value="1"/>
</dbReference>
<dbReference type="InterPro" id="IPR005145">
    <property type="entry name" value="Sua5_C"/>
</dbReference>
<protein>
    <recommendedName>
        <fullName evidence="4 14">Threonylcarbamoyl-AMP synthase</fullName>
        <shortName evidence="14">TC-AMP synthase</shortName>
        <ecNumber evidence="3 14">2.7.7.87</ecNumber>
    </recommendedName>
    <alternativeName>
        <fullName evidence="11 14">L-threonylcarbamoyladenylate synthase</fullName>
    </alternativeName>
</protein>
<dbReference type="GO" id="GO:0005524">
    <property type="term" value="F:ATP binding"/>
    <property type="evidence" value="ECO:0007669"/>
    <property type="project" value="UniProtKB-UniRule"/>
</dbReference>
<feature type="binding site" evidence="15">
    <location>
        <position position="60"/>
    </location>
    <ligand>
        <name>L-threonine</name>
        <dbReference type="ChEBI" id="CHEBI:57926"/>
    </ligand>
</feature>
<keyword evidence="6 14" id="KW-0808">Transferase</keyword>
<dbReference type="Pfam" id="PF03481">
    <property type="entry name" value="Sua5_C"/>
    <property type="match status" value="1"/>
</dbReference>
<dbReference type="OrthoDB" id="412787at2759"/>
<feature type="binding site" evidence="15">
    <location>
        <position position="180"/>
    </location>
    <ligand>
        <name>ATP</name>
        <dbReference type="ChEBI" id="CHEBI:30616"/>
    </ligand>
</feature>
<reference evidence="17" key="1">
    <citation type="submission" date="2016-06" db="EMBL/GenBank/DDBJ databases">
        <title>Draft Genome sequence of the fungus Inonotus baumii.</title>
        <authorList>
            <person name="Zhu H."/>
            <person name="Lin W."/>
        </authorList>
    </citation>
    <scope>NUCLEOTIDE SEQUENCE</scope>
    <source>
        <strain evidence="17">821</strain>
    </source>
</reference>
<evidence type="ECO:0000256" key="4">
    <source>
        <dbReference type="ARBA" id="ARBA00015492"/>
    </source>
</evidence>
<comment type="function">
    <text evidence="13">Required for the formation of a threonylcarbamoyl group on adenosine at position 37 (t(6)A37) in tRNAs that read codons beginning with adenine. Likely catalyzes the conversion of L-threonine, HCO(3)(-)/CO(2) and ATP to give threonylcarbamoyl-AMP (TC-AMP) as the acyladenylate intermediate, with the release of diphosphate. Required for normal translation, by ensuring translation fidelity at the level of codon recognition, appropriate translation initiation selection and maintenance of reading frame. Also involved in telomere replication. Binds to single-stranded telomeric (ssTG) DNA and positively regulates telomere length.</text>
</comment>
<evidence type="ECO:0000256" key="9">
    <source>
        <dbReference type="ARBA" id="ARBA00022741"/>
    </source>
</evidence>
<dbReference type="PANTHER" id="PTHR17490:SF16">
    <property type="entry name" value="THREONYLCARBAMOYL-AMP SYNTHASE"/>
    <property type="match status" value="1"/>
</dbReference>
<evidence type="ECO:0000256" key="3">
    <source>
        <dbReference type="ARBA" id="ARBA00012584"/>
    </source>
</evidence>
<name>A0A9Q5NB67_SANBA</name>
<feature type="binding site" evidence="15">
    <location>
        <position position="83"/>
    </location>
    <ligand>
        <name>ATP</name>
        <dbReference type="ChEBI" id="CHEBI:30616"/>
    </ligand>
</feature>
<feature type="domain" description="YrdC-like" evidence="16">
    <location>
        <begin position="37"/>
        <end position="232"/>
    </location>
</feature>
<evidence type="ECO:0000256" key="1">
    <source>
        <dbReference type="ARBA" id="ARBA00004496"/>
    </source>
</evidence>
<evidence type="ECO:0000256" key="12">
    <source>
        <dbReference type="ARBA" id="ARBA00048366"/>
    </source>
</evidence>
<keyword evidence="10 14" id="KW-0067">ATP-binding</keyword>
<dbReference type="GO" id="GO:0000049">
    <property type="term" value="F:tRNA binding"/>
    <property type="evidence" value="ECO:0007669"/>
    <property type="project" value="TreeGrafter"/>
</dbReference>
<dbReference type="Gene3D" id="3.90.870.10">
    <property type="entry name" value="DHBP synthase"/>
    <property type="match status" value="1"/>
</dbReference>
<comment type="catalytic activity">
    <reaction evidence="12 14">
        <text>L-threonine + hydrogencarbonate + ATP = L-threonylcarbamoyladenylate + diphosphate + H2O</text>
        <dbReference type="Rhea" id="RHEA:36407"/>
        <dbReference type="ChEBI" id="CHEBI:15377"/>
        <dbReference type="ChEBI" id="CHEBI:17544"/>
        <dbReference type="ChEBI" id="CHEBI:30616"/>
        <dbReference type="ChEBI" id="CHEBI:33019"/>
        <dbReference type="ChEBI" id="CHEBI:57926"/>
        <dbReference type="ChEBI" id="CHEBI:73682"/>
        <dbReference type="EC" id="2.7.7.87"/>
    </reaction>
</comment>
<comment type="subcellular location">
    <subcellularLocation>
        <location evidence="1 14">Cytoplasm</location>
    </subcellularLocation>
</comment>
<feature type="binding site" evidence="15">
    <location>
        <position position="150"/>
    </location>
    <ligand>
        <name>L-threonine</name>
        <dbReference type="ChEBI" id="CHEBI:57926"/>
    </ligand>
</feature>
<dbReference type="EMBL" id="LNZH02000101">
    <property type="protein sequence ID" value="OCB91203.1"/>
    <property type="molecule type" value="Genomic_DNA"/>
</dbReference>
<dbReference type="Proteomes" id="UP000757232">
    <property type="component" value="Unassembled WGS sequence"/>
</dbReference>
<dbReference type="InterPro" id="IPR006070">
    <property type="entry name" value="Sua5-like_dom"/>
</dbReference>
<dbReference type="Gene3D" id="3.40.50.11030">
    <property type="entry name" value="Threonylcarbamoyl-AMP synthase, C-terminal domain"/>
    <property type="match status" value="1"/>
</dbReference>
<dbReference type="GO" id="GO:0006450">
    <property type="term" value="P:regulation of translational fidelity"/>
    <property type="evidence" value="ECO:0007669"/>
    <property type="project" value="TreeGrafter"/>
</dbReference>
<evidence type="ECO:0000256" key="2">
    <source>
        <dbReference type="ARBA" id="ARBA00007663"/>
    </source>
</evidence>
<feature type="binding site" evidence="15">
    <location>
        <position position="212"/>
    </location>
    <ligand>
        <name>L-threonine</name>
        <dbReference type="ChEBI" id="CHEBI:57926"/>
    </ligand>
</feature>
<evidence type="ECO:0000256" key="8">
    <source>
        <dbReference type="ARBA" id="ARBA00022695"/>
    </source>
</evidence>
<gene>
    <name evidence="17" type="ORF">A7U60_g1550</name>
</gene>
<evidence type="ECO:0000256" key="5">
    <source>
        <dbReference type="ARBA" id="ARBA00022490"/>
    </source>
</evidence>
<dbReference type="Pfam" id="PF01300">
    <property type="entry name" value="Sua5_yciO_yrdC"/>
    <property type="match status" value="1"/>
</dbReference>
<evidence type="ECO:0000259" key="16">
    <source>
        <dbReference type="PROSITE" id="PS51163"/>
    </source>
</evidence>
<comment type="similarity">
    <text evidence="2 14">Belongs to the SUA5 family.</text>
</comment>
<sequence length="413" mass="44403">MASKSSVQVLQCDLSSISFPSTLEFSGLPEVSSTRTLDALKIAAQRLVQFEDVVAFPTETVYGLGANALSSTAVSRIFSAKGRPQDNPLIVHVSSFPMLRRLLPSSYALSPIYEALIKALWPGPLTLLFPADSNIIPSAVTAGHPSVAVRMPSHPVARALIAFSGVPLAAPSANVSGKPSATRAEHVLDDLGRAGRLRLILDGGPCPVGVESTVVDGLGDDGNLRVLRPGGVTVEDLEQVARSLDLPEEKRPKVLVYRRDYEDKKLENAPTTPGMKYRHYSPSIPVVLLMTTSKSTNSHPSLTYYDAIASIIKAHPKEHSAGPLKIGLLATSDSPFLNHPPRPSEQFMIDHFPLGSRTDPATSAARLFDGLLTVEKNGADVILVEEIPEDREGLAFMNRARKAAATLIYVHDE</sequence>
<comment type="caution">
    <text evidence="17">The sequence shown here is derived from an EMBL/GenBank/DDBJ whole genome shotgun (WGS) entry which is preliminary data.</text>
</comment>
<dbReference type="EC" id="2.7.7.87" evidence="3 14"/>
<dbReference type="InterPro" id="IPR017945">
    <property type="entry name" value="DHBP_synth_RibB-like_a/b_dom"/>
</dbReference>
<feature type="binding site" evidence="15">
    <location>
        <position position="280"/>
    </location>
    <ligand>
        <name>ATP</name>
        <dbReference type="ChEBI" id="CHEBI:30616"/>
    </ligand>
</feature>
<feature type="binding site" evidence="15">
    <location>
        <position position="228"/>
    </location>
    <ligand>
        <name>ATP</name>
        <dbReference type="ChEBI" id="CHEBI:30616"/>
    </ligand>
</feature>
<feature type="binding site" evidence="15">
    <location>
        <position position="172"/>
    </location>
    <ligand>
        <name>ATP</name>
        <dbReference type="ChEBI" id="CHEBI:30616"/>
    </ligand>
</feature>
<feature type="binding site" evidence="15">
    <location>
        <position position="87"/>
    </location>
    <ligand>
        <name>ATP</name>
        <dbReference type="ChEBI" id="CHEBI:30616"/>
    </ligand>
</feature>
<evidence type="ECO:0000256" key="10">
    <source>
        <dbReference type="ARBA" id="ARBA00022840"/>
    </source>
</evidence>
<dbReference type="GO" id="GO:0003725">
    <property type="term" value="F:double-stranded RNA binding"/>
    <property type="evidence" value="ECO:0007669"/>
    <property type="project" value="UniProtKB-UniRule"/>
</dbReference>
<dbReference type="PIRSF" id="PIRSF004930">
    <property type="entry name" value="Tln_factor_SUA5"/>
    <property type="match status" value="1"/>
</dbReference>